<dbReference type="Pfam" id="PF10518">
    <property type="entry name" value="TAT_signal"/>
    <property type="match status" value="1"/>
</dbReference>
<evidence type="ECO:0000256" key="2">
    <source>
        <dbReference type="SAM" id="SignalP"/>
    </source>
</evidence>
<evidence type="ECO:0000256" key="1">
    <source>
        <dbReference type="ARBA" id="ARBA00022729"/>
    </source>
</evidence>
<feature type="signal peptide" evidence="2">
    <location>
        <begin position="1"/>
        <end position="46"/>
    </location>
</feature>
<dbReference type="InterPro" id="IPR027056">
    <property type="entry name" value="Gluconate_2DH_su3"/>
</dbReference>
<accession>A0A3E0U240</accession>
<dbReference type="PROSITE" id="PS51318">
    <property type="entry name" value="TAT"/>
    <property type="match status" value="1"/>
</dbReference>
<reference evidence="4" key="1">
    <citation type="submission" date="2018-08" db="EMBL/GenBank/DDBJ databases">
        <title>Thalassotalea euphylliae genome.</title>
        <authorList>
            <person name="Summers S."/>
            <person name="Rice S.A."/>
            <person name="Freckelton M.L."/>
            <person name="Nedved B.T."/>
            <person name="Hadfield M.G."/>
        </authorList>
    </citation>
    <scope>NUCLEOTIDE SEQUENCE [LARGE SCALE GENOMIC DNA]</scope>
    <source>
        <strain evidence="4">H3</strain>
    </source>
</reference>
<dbReference type="EMBL" id="QUOT01000001">
    <property type="protein sequence ID" value="REL31051.1"/>
    <property type="molecule type" value="Genomic_DNA"/>
</dbReference>
<evidence type="ECO:0000313" key="3">
    <source>
        <dbReference type="EMBL" id="REL31051.1"/>
    </source>
</evidence>
<feature type="chain" id="PRO_5017533677" evidence="2">
    <location>
        <begin position="47"/>
        <end position="217"/>
    </location>
</feature>
<evidence type="ECO:0000313" key="4">
    <source>
        <dbReference type="Proteomes" id="UP000256899"/>
    </source>
</evidence>
<dbReference type="InterPro" id="IPR006311">
    <property type="entry name" value="TAT_signal"/>
</dbReference>
<dbReference type="InterPro" id="IPR019546">
    <property type="entry name" value="TAT_signal_bac_arc"/>
</dbReference>
<keyword evidence="4" id="KW-1185">Reference proteome</keyword>
<protein>
    <submittedName>
        <fullName evidence="3">Gluconate 2-dehydrogenase subunit 3 family protein</fullName>
    </submittedName>
</protein>
<dbReference type="RefSeq" id="WP_116015603.1">
    <property type="nucleotide sequence ID" value="NZ_QUOT01000001.1"/>
</dbReference>
<keyword evidence="1 2" id="KW-0732">Signal</keyword>
<organism evidence="3 4">
    <name type="scientific">Thalassotalea euphylliae</name>
    <dbReference type="NCBI Taxonomy" id="1655234"/>
    <lineage>
        <taxon>Bacteria</taxon>
        <taxon>Pseudomonadati</taxon>
        <taxon>Pseudomonadota</taxon>
        <taxon>Gammaproteobacteria</taxon>
        <taxon>Alteromonadales</taxon>
        <taxon>Colwelliaceae</taxon>
        <taxon>Thalassotalea</taxon>
    </lineage>
</organism>
<dbReference type="Proteomes" id="UP000256899">
    <property type="component" value="Unassembled WGS sequence"/>
</dbReference>
<dbReference type="Pfam" id="PF13618">
    <property type="entry name" value="Gluconate_2-dh3"/>
    <property type="match status" value="1"/>
</dbReference>
<comment type="caution">
    <text evidence="3">The sequence shown here is derived from an EMBL/GenBank/DDBJ whole genome shotgun (WGS) entry which is preliminary data.</text>
</comment>
<sequence>MSFFDPLYKTPRWLERKLSKHMSRRQMLKSAAGATAIAALPLPVLAAQTSALDTLTKQDPWRTLDAVLNHLLPSSASGPGAKEIQALAYLYNVVDEQPIDSEEKAFIEKGVGWLNGFSQSQLKKPFVELEMSEKETILRKISGSQAGHNWINTLINYLYEAMLSPPAYGGNPNGIGWQWLNHQAGFPLPEKGKRFYEIPGRYRISVKNLSTEEKRKA</sequence>
<proteinExistence type="predicted"/>
<name>A0A3E0U240_9GAMM</name>
<gene>
    <name evidence="3" type="ORF">DXX94_10190</name>
</gene>
<dbReference type="AlphaFoldDB" id="A0A3E0U240"/>